<dbReference type="RefSeq" id="WP_251917989.1">
    <property type="nucleotide sequence ID" value="NZ_JAMRXG010000022.1"/>
</dbReference>
<dbReference type="Gene3D" id="1.20.1250.20">
    <property type="entry name" value="MFS general substrate transporter like domains"/>
    <property type="match status" value="1"/>
</dbReference>
<dbReference type="Pfam" id="PF07690">
    <property type="entry name" value="MFS_1"/>
    <property type="match status" value="1"/>
</dbReference>
<feature type="transmembrane region" description="Helical" evidence="5">
    <location>
        <begin position="362"/>
        <end position="382"/>
    </location>
</feature>
<evidence type="ECO:0000256" key="5">
    <source>
        <dbReference type="SAM" id="Phobius"/>
    </source>
</evidence>
<dbReference type="PANTHER" id="PTHR42910:SF1">
    <property type="entry name" value="MAJOR FACILITATOR SUPERFAMILY (MFS) PROFILE DOMAIN-CONTAINING PROTEIN"/>
    <property type="match status" value="1"/>
</dbReference>
<dbReference type="SUPFAM" id="SSF103473">
    <property type="entry name" value="MFS general substrate transporter"/>
    <property type="match status" value="1"/>
</dbReference>
<evidence type="ECO:0000256" key="2">
    <source>
        <dbReference type="ARBA" id="ARBA00022692"/>
    </source>
</evidence>
<feature type="transmembrane region" description="Helical" evidence="5">
    <location>
        <begin position="7"/>
        <end position="26"/>
    </location>
</feature>
<protein>
    <submittedName>
        <fullName evidence="7">MFS transporter</fullName>
    </submittedName>
</protein>
<feature type="transmembrane region" description="Helical" evidence="5">
    <location>
        <begin position="214"/>
        <end position="236"/>
    </location>
</feature>
<evidence type="ECO:0000256" key="4">
    <source>
        <dbReference type="ARBA" id="ARBA00023136"/>
    </source>
</evidence>
<comment type="subcellular location">
    <subcellularLocation>
        <location evidence="1">Cell membrane</location>
        <topology evidence="1">Multi-pass membrane protein</topology>
    </subcellularLocation>
</comment>
<sequence>MSSARDRVVMVVLTVACAVTSSNIYINQPLLTDMAKSFGVSEGVMGVVPTATQFGYALGILLLVPLGDSLDRRTLIIALSVATTLALTAAAATPSLLAFAVISFGIGVLTPIPQIVIPLGVALSTGRSTGSVIGVLQGGLLVGLLASRAYAGALAEVAGWRAVYWCSVALMTVLIVLLLVAVPRRLGGTAAMPYHRLLASLAAVLRSDRLVGRICTSGALIGISFGAFWTTLTFLLQNSYGYGPAVAGLFGLVAAASALASPRAGRLADRKGGRYAQIALLAVSITSWIFLACGAISLIPLVLGVILLDVGVWGNQVVNQAMLFTLAPEYHSRLNTLYFTTRFLGIAFGSLAASQLWDAGGWYALCVLGVAALLLAAPVLATTHAPVAATDRGEVAAARG</sequence>
<keyword evidence="2 5" id="KW-0812">Transmembrane</keyword>
<feature type="transmembrane region" description="Helical" evidence="5">
    <location>
        <begin position="98"/>
        <end position="123"/>
    </location>
</feature>
<evidence type="ECO:0000313" key="8">
    <source>
        <dbReference type="Proteomes" id="UP001139157"/>
    </source>
</evidence>
<dbReference type="PANTHER" id="PTHR42910">
    <property type="entry name" value="TRANSPORTER SCO4007-RELATED"/>
    <property type="match status" value="1"/>
</dbReference>
<comment type="caution">
    <text evidence="7">The sequence shown here is derived from an EMBL/GenBank/DDBJ whole genome shotgun (WGS) entry which is preliminary data.</text>
</comment>
<dbReference type="Proteomes" id="UP001139157">
    <property type="component" value="Unassembled WGS sequence"/>
</dbReference>
<gene>
    <name evidence="7" type="ORF">NDR86_33810</name>
</gene>
<reference evidence="7" key="1">
    <citation type="submission" date="2022-06" db="EMBL/GenBank/DDBJ databases">
        <title>Novel species in genus nocardia.</title>
        <authorList>
            <person name="Li F."/>
        </authorList>
    </citation>
    <scope>NUCLEOTIDE SEQUENCE</scope>
    <source>
        <strain evidence="7">CDC141</strain>
    </source>
</reference>
<keyword evidence="4 5" id="KW-0472">Membrane</keyword>
<dbReference type="CDD" id="cd17324">
    <property type="entry name" value="MFS_NepI_like"/>
    <property type="match status" value="1"/>
</dbReference>
<name>A0A9X2J0E7_9NOCA</name>
<dbReference type="PROSITE" id="PS50850">
    <property type="entry name" value="MFS"/>
    <property type="match status" value="1"/>
</dbReference>
<dbReference type="InterPro" id="IPR036259">
    <property type="entry name" value="MFS_trans_sf"/>
</dbReference>
<feature type="transmembrane region" description="Helical" evidence="5">
    <location>
        <begin position="162"/>
        <end position="182"/>
    </location>
</feature>
<feature type="transmembrane region" description="Helical" evidence="5">
    <location>
        <begin position="74"/>
        <end position="92"/>
    </location>
</feature>
<evidence type="ECO:0000256" key="1">
    <source>
        <dbReference type="ARBA" id="ARBA00004651"/>
    </source>
</evidence>
<feature type="transmembrane region" description="Helical" evidence="5">
    <location>
        <begin position="130"/>
        <end position="150"/>
    </location>
</feature>
<dbReference type="EMBL" id="JAMRXG010000022">
    <property type="protein sequence ID" value="MCM6778478.1"/>
    <property type="molecule type" value="Genomic_DNA"/>
</dbReference>
<evidence type="ECO:0000259" key="6">
    <source>
        <dbReference type="PROSITE" id="PS50850"/>
    </source>
</evidence>
<dbReference type="InterPro" id="IPR011701">
    <property type="entry name" value="MFS"/>
</dbReference>
<feature type="domain" description="Major facilitator superfamily (MFS) profile" evidence="6">
    <location>
        <begin position="9"/>
        <end position="384"/>
    </location>
</feature>
<evidence type="ECO:0000256" key="3">
    <source>
        <dbReference type="ARBA" id="ARBA00022989"/>
    </source>
</evidence>
<keyword evidence="3 5" id="KW-1133">Transmembrane helix</keyword>
<evidence type="ECO:0000313" key="7">
    <source>
        <dbReference type="EMBL" id="MCM6778478.1"/>
    </source>
</evidence>
<dbReference type="GO" id="GO:0005886">
    <property type="term" value="C:plasma membrane"/>
    <property type="evidence" value="ECO:0007669"/>
    <property type="project" value="UniProtKB-SubCell"/>
</dbReference>
<feature type="transmembrane region" description="Helical" evidence="5">
    <location>
        <begin position="242"/>
        <end position="260"/>
    </location>
</feature>
<keyword evidence="8" id="KW-1185">Reference proteome</keyword>
<feature type="transmembrane region" description="Helical" evidence="5">
    <location>
        <begin position="46"/>
        <end position="67"/>
    </location>
</feature>
<proteinExistence type="predicted"/>
<dbReference type="InterPro" id="IPR020846">
    <property type="entry name" value="MFS_dom"/>
</dbReference>
<accession>A0A9X2J0E7</accession>
<dbReference type="GO" id="GO:0022857">
    <property type="term" value="F:transmembrane transporter activity"/>
    <property type="evidence" value="ECO:0007669"/>
    <property type="project" value="InterPro"/>
</dbReference>
<dbReference type="AlphaFoldDB" id="A0A9X2J0E7"/>
<organism evidence="7 8">
    <name type="scientific">Nocardia pulmonis</name>
    <dbReference type="NCBI Taxonomy" id="2951408"/>
    <lineage>
        <taxon>Bacteria</taxon>
        <taxon>Bacillati</taxon>
        <taxon>Actinomycetota</taxon>
        <taxon>Actinomycetes</taxon>
        <taxon>Mycobacteriales</taxon>
        <taxon>Nocardiaceae</taxon>
        <taxon>Nocardia</taxon>
    </lineage>
</organism>